<feature type="region of interest" description="Disordered" evidence="8">
    <location>
        <begin position="64"/>
        <end position="83"/>
    </location>
</feature>
<comment type="subcellular location">
    <subcellularLocation>
        <location evidence="1">Membrane</location>
        <topology evidence="1">Multi-pass membrane protein</topology>
    </subcellularLocation>
</comment>
<dbReference type="PROSITE" id="PS50850">
    <property type="entry name" value="MFS"/>
    <property type="match status" value="1"/>
</dbReference>
<dbReference type="AlphaFoldDB" id="A0A0N0P4D8"/>
<comment type="similarity">
    <text evidence="2">Belongs to the major facilitator superfamily. Sugar transporter (TC 2.A.1.1) family.</text>
</comment>
<dbReference type="VEuPathDB" id="TriTrypDB:Lsey_0237_0120"/>
<feature type="transmembrane region" description="Helical" evidence="9">
    <location>
        <begin position="331"/>
        <end position="349"/>
    </location>
</feature>
<keyword evidence="12" id="KW-1185">Reference proteome</keyword>
<evidence type="ECO:0000256" key="2">
    <source>
        <dbReference type="ARBA" id="ARBA00010992"/>
    </source>
</evidence>
<evidence type="ECO:0000256" key="4">
    <source>
        <dbReference type="ARBA" id="ARBA00022597"/>
    </source>
</evidence>
<feature type="transmembrane region" description="Helical" evidence="9">
    <location>
        <begin position="623"/>
        <end position="642"/>
    </location>
</feature>
<dbReference type="SUPFAM" id="SSF103473">
    <property type="entry name" value="MFS general substrate transporter"/>
    <property type="match status" value="1"/>
</dbReference>
<evidence type="ECO:0000256" key="3">
    <source>
        <dbReference type="ARBA" id="ARBA00022448"/>
    </source>
</evidence>
<feature type="transmembrane region" description="Helical" evidence="9">
    <location>
        <begin position="393"/>
        <end position="415"/>
    </location>
</feature>
<dbReference type="InterPro" id="IPR003663">
    <property type="entry name" value="Sugar/inositol_transpt"/>
</dbReference>
<feature type="transmembrane region" description="Helical" evidence="9">
    <location>
        <begin position="361"/>
        <end position="381"/>
    </location>
</feature>
<feature type="transmembrane region" description="Helical" evidence="9">
    <location>
        <begin position="579"/>
        <end position="602"/>
    </location>
</feature>
<dbReference type="InterPro" id="IPR005828">
    <property type="entry name" value="MFS_sugar_transport-like"/>
</dbReference>
<dbReference type="InterPro" id="IPR036259">
    <property type="entry name" value="MFS_trans_sf"/>
</dbReference>
<dbReference type="Pfam" id="PF00083">
    <property type="entry name" value="Sugar_tr"/>
    <property type="match status" value="2"/>
</dbReference>
<accession>A0A0N0P4D8</accession>
<sequence length="738" mass="79036">MPAFTSPADAEQKNNATRQQHLDALPRSKRAAANAPVDSVCEAEEAAMHFHQSDVAPQLLSTLAVSPSSPAPDERQEGHLLHGSCCSRSLPPALTDASASVEVSLRPTRSAAHPPQHDDDDCMHATEQGATGQCNGWENEPEMLTNSLDDSDKLPGDKASTPARATMCGLFRRHNLELAAVPFVCGLINGFTIGYVAPYTQLCKMATDCSLYTAKGGCESVPFADCVWHETTMQLSDGTTKSLNYCGWPSITCRAAYPNDGWVGGGGNTALAEMQCLQDSRCTWSYRAKECQNPAGYSVSYTGLFAGSIIAGSMVGAILGGPLVTSMGIRLTFLLSGLMSCVCSVMGHVDAASNEFWVLVVERFVIGVFMGLITVACPLYVNTNAEPLYRRKLGTLFQVFTTLGVLVAATIGLGVGQSVEYGAERDADISGRMQGLASGQTALSLAMILLGIFTPESKVKYGRRAGGLNQSEYSYRDMMGPLIMSVVLNCTMRLTGFNAILNFAPSILGSFGLAPLVGNMIMTIFNFTGTLVSIPLESFFAIRSIFLFGSCFISCMCLFLCGIPVYPGVASDAVTNGCAIAGIIFFIFGFEVFVGPSFYVLCQEIFPPSFRPRGNSFAQLWQFVFNLVINVCYPMAAERFSGGPGGNQHKGQSIIFMFFGGVGLFCFVIEFFFLNLWDDEKQRECAAQPQTLEAKLPDVYAGASGATAAASTVKWNANAEVNALAPDGGEQSSDEARQ</sequence>
<keyword evidence="5 9" id="KW-0812">Transmembrane</keyword>
<reference evidence="11 12" key="1">
    <citation type="journal article" date="2015" name="PLoS Pathog.">
        <title>Leptomonas seymouri: Adaptations to the Dixenous Life Cycle Analyzed by Genome Sequencing, Transcriptome Profiling and Co-infection with Leishmania donovani.</title>
        <authorList>
            <person name="Kraeva N."/>
            <person name="Butenko A."/>
            <person name="Hlavacova J."/>
            <person name="Kostygov A."/>
            <person name="Myskova J."/>
            <person name="Grybchuk D."/>
            <person name="Lestinova T."/>
            <person name="Votypka J."/>
            <person name="Volf P."/>
            <person name="Opperdoes F."/>
            <person name="Flegontov P."/>
            <person name="Lukes J."/>
            <person name="Yurchenko V."/>
        </authorList>
    </citation>
    <scope>NUCLEOTIDE SEQUENCE [LARGE SCALE GENOMIC DNA]</scope>
    <source>
        <strain evidence="11 12">ATCC 30220</strain>
    </source>
</reference>
<dbReference type="Gene3D" id="1.20.1250.20">
    <property type="entry name" value="MFS general substrate transporter like domains"/>
    <property type="match status" value="2"/>
</dbReference>
<evidence type="ECO:0000313" key="12">
    <source>
        <dbReference type="Proteomes" id="UP000038009"/>
    </source>
</evidence>
<evidence type="ECO:0000256" key="6">
    <source>
        <dbReference type="ARBA" id="ARBA00022989"/>
    </source>
</evidence>
<feature type="transmembrane region" description="Helical" evidence="9">
    <location>
        <begin position="654"/>
        <end position="674"/>
    </location>
</feature>
<evidence type="ECO:0000256" key="9">
    <source>
        <dbReference type="SAM" id="Phobius"/>
    </source>
</evidence>
<feature type="transmembrane region" description="Helical" evidence="9">
    <location>
        <begin position="507"/>
        <end position="533"/>
    </location>
</feature>
<dbReference type="PANTHER" id="PTHR23503">
    <property type="entry name" value="SOLUTE CARRIER FAMILY 2"/>
    <property type="match status" value="1"/>
</dbReference>
<feature type="domain" description="Major facilitator superfamily (MFS) profile" evidence="10">
    <location>
        <begin position="178"/>
        <end position="678"/>
    </location>
</feature>
<evidence type="ECO:0000256" key="7">
    <source>
        <dbReference type="ARBA" id="ARBA00023136"/>
    </source>
</evidence>
<feature type="transmembrane region" description="Helical" evidence="9">
    <location>
        <begin position="299"/>
        <end position="319"/>
    </location>
</feature>
<dbReference type="OrthoDB" id="249531at2759"/>
<feature type="transmembrane region" description="Helical" evidence="9">
    <location>
        <begin position="545"/>
        <end position="567"/>
    </location>
</feature>
<dbReference type="PRINTS" id="PR00171">
    <property type="entry name" value="SUGRTRNSPORT"/>
</dbReference>
<evidence type="ECO:0000256" key="5">
    <source>
        <dbReference type="ARBA" id="ARBA00022692"/>
    </source>
</evidence>
<evidence type="ECO:0000313" key="11">
    <source>
        <dbReference type="EMBL" id="KPI84717.1"/>
    </source>
</evidence>
<evidence type="ECO:0000256" key="1">
    <source>
        <dbReference type="ARBA" id="ARBA00004141"/>
    </source>
</evidence>
<dbReference type="GO" id="GO:0016020">
    <property type="term" value="C:membrane"/>
    <property type="evidence" value="ECO:0007669"/>
    <property type="project" value="UniProtKB-SubCell"/>
</dbReference>
<evidence type="ECO:0000259" key="10">
    <source>
        <dbReference type="PROSITE" id="PS50850"/>
    </source>
</evidence>
<comment type="caution">
    <text evidence="11">The sequence shown here is derived from an EMBL/GenBank/DDBJ whole genome shotgun (WGS) entry which is preliminary data.</text>
</comment>
<feature type="transmembrane region" description="Helical" evidence="9">
    <location>
        <begin position="435"/>
        <end position="454"/>
    </location>
</feature>
<dbReference type="PANTHER" id="PTHR23503:SF8">
    <property type="entry name" value="FACILITATED GLUCOSE TRANSPORTER PROTEIN 1"/>
    <property type="match status" value="1"/>
</dbReference>
<keyword evidence="4" id="KW-0762">Sugar transport</keyword>
<dbReference type="OMA" id="CPLYVNT"/>
<keyword evidence="3" id="KW-0813">Transport</keyword>
<keyword evidence="6 9" id="KW-1133">Transmembrane helix</keyword>
<gene>
    <name evidence="11" type="ORF">ABL78_6239</name>
</gene>
<evidence type="ECO:0000256" key="8">
    <source>
        <dbReference type="SAM" id="MobiDB-lite"/>
    </source>
</evidence>
<dbReference type="InterPro" id="IPR020846">
    <property type="entry name" value="MFS_dom"/>
</dbReference>
<dbReference type="GO" id="GO:0015149">
    <property type="term" value="F:hexose transmembrane transporter activity"/>
    <property type="evidence" value="ECO:0007669"/>
    <property type="project" value="TreeGrafter"/>
</dbReference>
<organism evidence="11 12">
    <name type="scientific">Leptomonas seymouri</name>
    <dbReference type="NCBI Taxonomy" id="5684"/>
    <lineage>
        <taxon>Eukaryota</taxon>
        <taxon>Discoba</taxon>
        <taxon>Euglenozoa</taxon>
        <taxon>Kinetoplastea</taxon>
        <taxon>Metakinetoplastina</taxon>
        <taxon>Trypanosomatida</taxon>
        <taxon>Trypanosomatidae</taxon>
        <taxon>Leishmaniinae</taxon>
        <taxon>Leptomonas</taxon>
    </lineage>
</organism>
<feature type="region of interest" description="Disordered" evidence="8">
    <location>
        <begin position="124"/>
        <end position="154"/>
    </location>
</feature>
<name>A0A0N0P4D8_LEPSE</name>
<proteinExistence type="inferred from homology"/>
<protein>
    <submittedName>
        <fullName evidence="11">Putative transport protein</fullName>
    </submittedName>
</protein>
<keyword evidence="7 9" id="KW-0472">Membrane</keyword>
<dbReference type="EMBL" id="LJSK01000237">
    <property type="protein sequence ID" value="KPI84717.1"/>
    <property type="molecule type" value="Genomic_DNA"/>
</dbReference>
<feature type="region of interest" description="Disordered" evidence="8">
    <location>
        <begin position="1"/>
        <end position="38"/>
    </location>
</feature>
<dbReference type="InterPro" id="IPR045263">
    <property type="entry name" value="GLUT"/>
</dbReference>
<dbReference type="Proteomes" id="UP000038009">
    <property type="component" value="Unassembled WGS sequence"/>
</dbReference>